<dbReference type="OrthoDB" id="674604at2759"/>
<dbReference type="InterPro" id="IPR015926">
    <property type="entry name" value="Cytolysin/lectin"/>
</dbReference>
<dbReference type="EMBL" id="ML742032">
    <property type="protein sequence ID" value="KAE8154094.1"/>
    <property type="molecule type" value="Genomic_DNA"/>
</dbReference>
<dbReference type="InterPro" id="IPR058525">
    <property type="entry name" value="DUF8212"/>
</dbReference>
<dbReference type="Pfam" id="PF07367">
    <property type="entry name" value="FB_lectin"/>
    <property type="match status" value="1"/>
</dbReference>
<feature type="domain" description="DUF8212" evidence="2">
    <location>
        <begin position="232"/>
        <end position="257"/>
    </location>
</feature>
<dbReference type="PANTHER" id="PTHR10622:SF10">
    <property type="entry name" value="HET DOMAIN-CONTAINING PROTEIN"/>
    <property type="match status" value="1"/>
</dbReference>
<dbReference type="Pfam" id="PF26640">
    <property type="entry name" value="DUF8212"/>
    <property type="match status" value="1"/>
</dbReference>
<accession>A0A5N6U696</accession>
<keyword evidence="4" id="KW-1185">Reference proteome</keyword>
<sequence length="546" mass="62954">MRLINTTTHVLQDPFYGEIPDYAILSHRWRQDASLEVTFEEMESKTEEEIKTVSTKEEERYSKIINCCKQASLVGLEHVWVDTCCIKKSSTAELTDALVSMWQWYRKAQVCYVYLADVPSGEDPCAADSRFRKSDWFKRGWTLQELIAPLHVVFFDESWKIIGTKASLQQVVSEITHIPTRVLLMNAPGNISVAERMYWASGRKTARVEDEAYCLMGLFGVSMPMVYGEGKRAFERLQLEILKISDDQSLFAWGSADPKNAGVLASSPAEFRNFRDISYVEDEFHQPYSMTNKGLHITLPFVTRANEADDGNNTDHHDKVYIAVLSCRRKGRKLGIFLQKKVQGTSVRYIRVSNRQLLEMVNDDPLQNREIYIRAMDHSKFQAVDWMERDPQYIFSFRNLPRPRIPVAVEHETSLISWIQDAQPLQLRFWTSGHAGILVFKRPNLAGYLAVCIGVHNYNIWCDMVMVDTDNIQSLAQTNWDGSRQRRWKNYDRMKLPLSDPTKVANLEIWRGRVDGQRAYLVDFKIEGDDQFVLHKIGRGCCFGAA</sequence>
<feature type="domain" description="Heterokaryon incompatibility" evidence="1">
    <location>
        <begin position="22"/>
        <end position="117"/>
    </location>
</feature>
<dbReference type="Pfam" id="PF06985">
    <property type="entry name" value="HET"/>
    <property type="match status" value="1"/>
</dbReference>
<dbReference type="SUPFAM" id="SSF63724">
    <property type="entry name" value="Cytolysin/lectin"/>
    <property type="match status" value="1"/>
</dbReference>
<name>A0A5N6U696_ASPAV</name>
<dbReference type="InterPro" id="IPR009960">
    <property type="entry name" value="Fruit_body_lectin_fun"/>
</dbReference>
<dbReference type="Proteomes" id="UP000325780">
    <property type="component" value="Unassembled WGS sequence"/>
</dbReference>
<evidence type="ECO:0000259" key="2">
    <source>
        <dbReference type="Pfam" id="PF26640"/>
    </source>
</evidence>
<dbReference type="InterPro" id="IPR010730">
    <property type="entry name" value="HET"/>
</dbReference>
<proteinExistence type="predicted"/>
<dbReference type="AlphaFoldDB" id="A0A5N6U696"/>
<evidence type="ECO:0000313" key="4">
    <source>
        <dbReference type="Proteomes" id="UP000325780"/>
    </source>
</evidence>
<evidence type="ECO:0000313" key="3">
    <source>
        <dbReference type="EMBL" id="KAE8154094.1"/>
    </source>
</evidence>
<dbReference type="PANTHER" id="PTHR10622">
    <property type="entry name" value="HET DOMAIN-CONTAINING PROTEIN"/>
    <property type="match status" value="1"/>
</dbReference>
<evidence type="ECO:0000259" key="1">
    <source>
        <dbReference type="Pfam" id="PF06985"/>
    </source>
</evidence>
<protein>
    <submittedName>
        <fullName evidence="3">Uncharacterized protein</fullName>
    </submittedName>
</protein>
<gene>
    <name evidence="3" type="ORF">BDV25DRAFT_136240</name>
</gene>
<reference evidence="3 4" key="1">
    <citation type="submission" date="2019-04" db="EMBL/GenBank/DDBJ databases">
        <title>Friends and foes A comparative genomics study of 23 Aspergillus species from section Flavi.</title>
        <authorList>
            <consortium name="DOE Joint Genome Institute"/>
            <person name="Kjaerbolling I."/>
            <person name="Vesth T."/>
            <person name="Frisvad J.C."/>
            <person name="Nybo J.L."/>
            <person name="Theobald S."/>
            <person name="Kildgaard S."/>
            <person name="Isbrandt T."/>
            <person name="Kuo A."/>
            <person name="Sato A."/>
            <person name="Lyhne E.K."/>
            <person name="Kogle M.E."/>
            <person name="Wiebenga A."/>
            <person name="Kun R.S."/>
            <person name="Lubbers R.J."/>
            <person name="Makela M.R."/>
            <person name="Barry K."/>
            <person name="Chovatia M."/>
            <person name="Clum A."/>
            <person name="Daum C."/>
            <person name="Haridas S."/>
            <person name="He G."/>
            <person name="LaButti K."/>
            <person name="Lipzen A."/>
            <person name="Mondo S."/>
            <person name="Riley R."/>
            <person name="Salamov A."/>
            <person name="Simmons B.A."/>
            <person name="Magnuson J.K."/>
            <person name="Henrissat B."/>
            <person name="Mortensen U.H."/>
            <person name="Larsen T.O."/>
            <person name="Devries R.P."/>
            <person name="Grigoriev I.V."/>
            <person name="Machida M."/>
            <person name="Baker S.E."/>
            <person name="Andersen M.R."/>
        </authorList>
    </citation>
    <scope>NUCLEOTIDE SEQUENCE [LARGE SCALE GENOMIC DNA]</scope>
    <source>
        <strain evidence="3 4">IBT 18842</strain>
    </source>
</reference>
<dbReference type="Gene3D" id="2.60.270.20">
    <property type="entry name" value="Cytolysin/lectin"/>
    <property type="match status" value="1"/>
</dbReference>
<organism evidence="3 4">
    <name type="scientific">Aspergillus avenaceus</name>
    <dbReference type="NCBI Taxonomy" id="36643"/>
    <lineage>
        <taxon>Eukaryota</taxon>
        <taxon>Fungi</taxon>
        <taxon>Dikarya</taxon>
        <taxon>Ascomycota</taxon>
        <taxon>Pezizomycotina</taxon>
        <taxon>Eurotiomycetes</taxon>
        <taxon>Eurotiomycetidae</taxon>
        <taxon>Eurotiales</taxon>
        <taxon>Aspergillaceae</taxon>
        <taxon>Aspergillus</taxon>
        <taxon>Aspergillus subgen. Circumdati</taxon>
    </lineage>
</organism>